<evidence type="ECO:0000256" key="1">
    <source>
        <dbReference type="ARBA" id="ARBA00000830"/>
    </source>
</evidence>
<evidence type="ECO:0000256" key="4">
    <source>
        <dbReference type="ARBA" id="ARBA00013078"/>
    </source>
</evidence>
<keyword evidence="5" id="KW-0378">Hydrolase</keyword>
<comment type="pathway">
    <text evidence="2">Organic acid metabolism; glycolate biosynthesis; glycolate from 2-phosphoglycolate: step 1/1.</text>
</comment>
<gene>
    <name evidence="5" type="ORF">Mal52_53450</name>
</gene>
<reference evidence="5 6" key="1">
    <citation type="submission" date="2019-02" db="EMBL/GenBank/DDBJ databases">
        <title>Deep-cultivation of Planctomycetes and their phenomic and genomic characterization uncovers novel biology.</title>
        <authorList>
            <person name="Wiegand S."/>
            <person name="Jogler M."/>
            <person name="Boedeker C."/>
            <person name="Pinto D."/>
            <person name="Vollmers J."/>
            <person name="Rivas-Marin E."/>
            <person name="Kohn T."/>
            <person name="Peeters S.H."/>
            <person name="Heuer A."/>
            <person name="Rast P."/>
            <person name="Oberbeckmann S."/>
            <person name="Bunk B."/>
            <person name="Jeske O."/>
            <person name="Meyerdierks A."/>
            <person name="Storesund J.E."/>
            <person name="Kallscheuer N."/>
            <person name="Luecker S."/>
            <person name="Lage O.M."/>
            <person name="Pohl T."/>
            <person name="Merkel B.J."/>
            <person name="Hornburger P."/>
            <person name="Mueller R.-W."/>
            <person name="Bruemmer F."/>
            <person name="Labrenz M."/>
            <person name="Spormann A.M."/>
            <person name="Op den Camp H."/>
            <person name="Overmann J."/>
            <person name="Amann R."/>
            <person name="Jetten M.S.M."/>
            <person name="Mascher T."/>
            <person name="Medema M.H."/>
            <person name="Devos D.P."/>
            <person name="Kaster A.-K."/>
            <person name="Ovreas L."/>
            <person name="Rohde M."/>
            <person name="Galperin M.Y."/>
            <person name="Jogler C."/>
        </authorList>
    </citation>
    <scope>NUCLEOTIDE SEQUENCE [LARGE SCALE GENOMIC DNA]</scope>
    <source>
        <strain evidence="5 6">Mal52</strain>
    </source>
</reference>
<dbReference type="SUPFAM" id="SSF56784">
    <property type="entry name" value="HAD-like"/>
    <property type="match status" value="1"/>
</dbReference>
<dbReference type="PANTHER" id="PTHR43434">
    <property type="entry name" value="PHOSPHOGLYCOLATE PHOSPHATASE"/>
    <property type="match status" value="1"/>
</dbReference>
<dbReference type="InterPro" id="IPR023214">
    <property type="entry name" value="HAD_sf"/>
</dbReference>
<dbReference type="SFLD" id="SFLDS00003">
    <property type="entry name" value="Haloacid_Dehalogenase"/>
    <property type="match status" value="1"/>
</dbReference>
<dbReference type="EMBL" id="CP036276">
    <property type="protein sequence ID" value="QDU46823.1"/>
    <property type="molecule type" value="Genomic_DNA"/>
</dbReference>
<dbReference type="EC" id="3.1.3.18" evidence="4"/>
<organism evidence="5 6">
    <name type="scientific">Symmachiella dynata</name>
    <dbReference type="NCBI Taxonomy" id="2527995"/>
    <lineage>
        <taxon>Bacteria</taxon>
        <taxon>Pseudomonadati</taxon>
        <taxon>Planctomycetota</taxon>
        <taxon>Planctomycetia</taxon>
        <taxon>Planctomycetales</taxon>
        <taxon>Planctomycetaceae</taxon>
        <taxon>Symmachiella</taxon>
    </lineage>
</organism>
<dbReference type="Pfam" id="PF00702">
    <property type="entry name" value="Hydrolase"/>
    <property type="match status" value="1"/>
</dbReference>
<dbReference type="PANTHER" id="PTHR43434:SF1">
    <property type="entry name" value="PHOSPHOGLYCOLATE PHOSPHATASE"/>
    <property type="match status" value="1"/>
</dbReference>
<name>A0A517ZWD9_9PLAN</name>
<dbReference type="InterPro" id="IPR036412">
    <property type="entry name" value="HAD-like_sf"/>
</dbReference>
<dbReference type="AlphaFoldDB" id="A0A517ZWD9"/>
<dbReference type="Proteomes" id="UP000319383">
    <property type="component" value="Chromosome"/>
</dbReference>
<dbReference type="InterPro" id="IPR050155">
    <property type="entry name" value="HAD-like_hydrolase_sf"/>
</dbReference>
<dbReference type="Gene3D" id="3.40.50.1000">
    <property type="entry name" value="HAD superfamily/HAD-like"/>
    <property type="match status" value="1"/>
</dbReference>
<dbReference type="GO" id="GO:0008967">
    <property type="term" value="F:phosphoglycolate phosphatase activity"/>
    <property type="evidence" value="ECO:0007669"/>
    <property type="project" value="UniProtKB-EC"/>
</dbReference>
<dbReference type="KEGG" id="sdyn:Mal52_53450"/>
<evidence type="ECO:0000313" key="5">
    <source>
        <dbReference type="EMBL" id="QDU46823.1"/>
    </source>
</evidence>
<dbReference type="GO" id="GO:0005829">
    <property type="term" value="C:cytosol"/>
    <property type="evidence" value="ECO:0007669"/>
    <property type="project" value="TreeGrafter"/>
</dbReference>
<comment type="catalytic activity">
    <reaction evidence="1">
        <text>2-phosphoglycolate + H2O = glycolate + phosphate</text>
        <dbReference type="Rhea" id="RHEA:14369"/>
        <dbReference type="ChEBI" id="CHEBI:15377"/>
        <dbReference type="ChEBI" id="CHEBI:29805"/>
        <dbReference type="ChEBI" id="CHEBI:43474"/>
        <dbReference type="ChEBI" id="CHEBI:58033"/>
        <dbReference type="EC" id="3.1.3.18"/>
    </reaction>
</comment>
<accession>A0A517ZWD9</accession>
<dbReference type="SFLD" id="SFLDG01129">
    <property type="entry name" value="C1.5:_HAD__Beta-PGM__Phosphata"/>
    <property type="match status" value="1"/>
</dbReference>
<evidence type="ECO:0000256" key="2">
    <source>
        <dbReference type="ARBA" id="ARBA00004818"/>
    </source>
</evidence>
<evidence type="ECO:0000256" key="3">
    <source>
        <dbReference type="ARBA" id="ARBA00006171"/>
    </source>
</evidence>
<comment type="similarity">
    <text evidence="3">Belongs to the HAD-like hydrolase superfamily. CbbY/CbbZ/Gph/YieH family.</text>
</comment>
<protein>
    <recommendedName>
        <fullName evidence="4">phosphoglycolate phosphatase</fullName>
        <ecNumber evidence="4">3.1.3.18</ecNumber>
    </recommendedName>
</protein>
<evidence type="ECO:0000313" key="6">
    <source>
        <dbReference type="Proteomes" id="UP000319383"/>
    </source>
</evidence>
<sequence length="285" mass="31808">MLQKKVTPMFLPGTRIEIVNPDLPRGQFSAVLFDFDGTLSLVREGWPEVMIPMMVDILAETPQAEPREALSEHVEEFVMRLNGKQTIYQMIHLAEEVGKRGGTAKEPLEYKQQYHDLLWERVSGRVSGLKDGSVEPEILTVPGSRELLEKLQAAGCDLYLASGTDHQFVADELAALKLDAYFGPHVYGAQDEYKSFSKKMIIEKLMAENSLGDGGLLGFGDGYVEIEEIKRVGGIAVGVASDEKYREGINEWKRNRLMRAGADIIIPDYRERDALLAYLTNGADV</sequence>
<proteinExistence type="inferred from homology"/>
<keyword evidence="6" id="KW-1185">Reference proteome</keyword>
<dbReference type="GO" id="GO:0006281">
    <property type="term" value="P:DNA repair"/>
    <property type="evidence" value="ECO:0007669"/>
    <property type="project" value="TreeGrafter"/>
</dbReference>